<proteinExistence type="predicted"/>
<keyword evidence="2" id="KW-1185">Reference proteome</keyword>
<evidence type="ECO:0000313" key="1">
    <source>
        <dbReference type="EMBL" id="WAR28707.1"/>
    </source>
</evidence>
<gene>
    <name evidence="1" type="ORF">MAR_014411</name>
</gene>
<dbReference type="Proteomes" id="UP001164746">
    <property type="component" value="Chromosome 15"/>
</dbReference>
<evidence type="ECO:0000313" key="2">
    <source>
        <dbReference type="Proteomes" id="UP001164746"/>
    </source>
</evidence>
<feature type="non-terminal residue" evidence="1">
    <location>
        <position position="1"/>
    </location>
</feature>
<name>A0ABY7G5Y0_MYAAR</name>
<accession>A0ABY7G5Y0</accession>
<protein>
    <submittedName>
        <fullName evidence="1">Uncharacterized protein</fullName>
    </submittedName>
</protein>
<reference evidence="1" key="1">
    <citation type="submission" date="2022-11" db="EMBL/GenBank/DDBJ databases">
        <title>Centuries of genome instability and evolution in soft-shell clam transmissible cancer (bioRxiv).</title>
        <authorList>
            <person name="Hart S.F.M."/>
            <person name="Yonemitsu M.A."/>
            <person name="Giersch R.M."/>
            <person name="Beal B.F."/>
            <person name="Arriagada G."/>
            <person name="Davis B.W."/>
            <person name="Ostrander E.A."/>
            <person name="Goff S.P."/>
            <person name="Metzger M.J."/>
        </authorList>
    </citation>
    <scope>NUCLEOTIDE SEQUENCE</scope>
    <source>
        <strain evidence="1">MELC-2E11</strain>
        <tissue evidence="1">Siphon/mantle</tissue>
    </source>
</reference>
<sequence length="176" mass="19958">SLRCKCASKKPKQTQTCGEKCEEADQYPCGGPADTNIFSFYTVENDRDAQDHWTGILKTESIISLDDMLDDSTYPPVTYAYLEQINKKFYVRYMHKACLNNATTVKSSGQPSAGVSTDVDNQQRVEYVNTANNDMHRNTENNPEAITYEKLNMTKGVDNYLSLQEINAVEHDYQNT</sequence>
<dbReference type="EMBL" id="CP111026">
    <property type="protein sequence ID" value="WAR28707.1"/>
    <property type="molecule type" value="Genomic_DNA"/>
</dbReference>
<organism evidence="1 2">
    <name type="scientific">Mya arenaria</name>
    <name type="common">Soft-shell clam</name>
    <dbReference type="NCBI Taxonomy" id="6604"/>
    <lineage>
        <taxon>Eukaryota</taxon>
        <taxon>Metazoa</taxon>
        <taxon>Spiralia</taxon>
        <taxon>Lophotrochozoa</taxon>
        <taxon>Mollusca</taxon>
        <taxon>Bivalvia</taxon>
        <taxon>Autobranchia</taxon>
        <taxon>Heteroconchia</taxon>
        <taxon>Euheterodonta</taxon>
        <taxon>Imparidentia</taxon>
        <taxon>Neoheterodontei</taxon>
        <taxon>Myida</taxon>
        <taxon>Myoidea</taxon>
        <taxon>Myidae</taxon>
        <taxon>Mya</taxon>
    </lineage>
</organism>